<evidence type="ECO:0000256" key="3">
    <source>
        <dbReference type="ARBA" id="ARBA00022448"/>
    </source>
</evidence>
<feature type="transmembrane region" description="Helical" evidence="8">
    <location>
        <begin position="55"/>
        <end position="73"/>
    </location>
</feature>
<evidence type="ECO:0000256" key="7">
    <source>
        <dbReference type="ARBA" id="ARBA00039669"/>
    </source>
</evidence>
<accession>A0A6G3MF91</accession>
<evidence type="ECO:0000256" key="1">
    <source>
        <dbReference type="ARBA" id="ARBA00004141"/>
    </source>
</evidence>
<dbReference type="Pfam" id="PF08449">
    <property type="entry name" value="UAA"/>
    <property type="match status" value="1"/>
</dbReference>
<dbReference type="InterPro" id="IPR037185">
    <property type="entry name" value="EmrE-like"/>
</dbReference>
<feature type="transmembrane region" description="Helical" evidence="8">
    <location>
        <begin position="24"/>
        <end position="43"/>
    </location>
</feature>
<evidence type="ECO:0000256" key="5">
    <source>
        <dbReference type="ARBA" id="ARBA00022989"/>
    </source>
</evidence>
<dbReference type="GO" id="GO:0000139">
    <property type="term" value="C:Golgi membrane"/>
    <property type="evidence" value="ECO:0007669"/>
    <property type="project" value="TreeGrafter"/>
</dbReference>
<dbReference type="PANTHER" id="PTHR10778:SF8">
    <property type="entry name" value="ADENOSINE 3'-PHOSPHO 5'-PHOSPHOSULFATE TRANSPORTER 2"/>
    <property type="match status" value="1"/>
</dbReference>
<protein>
    <recommendedName>
        <fullName evidence="7">Adenosine 3'-phospho 5'-phosphosulfate transporter 2</fullName>
    </recommendedName>
</protein>
<organism evidence="9">
    <name type="scientific">Henneguya salminicola</name>
    <name type="common">Myxosporean</name>
    <dbReference type="NCBI Taxonomy" id="69463"/>
    <lineage>
        <taxon>Eukaryota</taxon>
        <taxon>Metazoa</taxon>
        <taxon>Cnidaria</taxon>
        <taxon>Myxozoa</taxon>
        <taxon>Myxosporea</taxon>
        <taxon>Bivalvulida</taxon>
        <taxon>Platysporina</taxon>
        <taxon>Myxobolidae</taxon>
        <taxon>Henneguya</taxon>
    </lineage>
</organism>
<evidence type="ECO:0000256" key="8">
    <source>
        <dbReference type="SAM" id="Phobius"/>
    </source>
</evidence>
<dbReference type="PANTHER" id="PTHR10778">
    <property type="entry name" value="SOLUTE CARRIER FAMILY 35 MEMBER B"/>
    <property type="match status" value="1"/>
</dbReference>
<feature type="transmembrane region" description="Helical" evidence="8">
    <location>
        <begin position="94"/>
        <end position="115"/>
    </location>
</feature>
<reference evidence="9" key="1">
    <citation type="submission" date="2018-11" db="EMBL/GenBank/DDBJ databases">
        <title>Henneguya salminicola genome and transcriptome.</title>
        <authorList>
            <person name="Yahalomi D."/>
            <person name="Atkinson S.D."/>
            <person name="Neuhof M."/>
            <person name="Chang E.S."/>
            <person name="Philippe H."/>
            <person name="Cartwright P."/>
            <person name="Bartholomew J.L."/>
            <person name="Huchon D."/>
        </authorList>
    </citation>
    <scope>NUCLEOTIDE SEQUENCE</scope>
    <source>
        <strain evidence="9">Hz1</strain>
        <tissue evidence="9">Whole</tissue>
    </source>
</reference>
<feature type="transmembrane region" description="Helical" evidence="8">
    <location>
        <begin position="145"/>
        <end position="163"/>
    </location>
</feature>
<keyword evidence="5 8" id="KW-1133">Transmembrane helix</keyword>
<keyword evidence="4 8" id="KW-0812">Transmembrane</keyword>
<dbReference type="EMBL" id="GHBP01001267">
    <property type="protein sequence ID" value="NDJ92677.1"/>
    <property type="molecule type" value="Transcribed_RNA"/>
</dbReference>
<evidence type="ECO:0000256" key="4">
    <source>
        <dbReference type="ARBA" id="ARBA00022692"/>
    </source>
</evidence>
<feature type="transmembrane region" description="Helical" evidence="8">
    <location>
        <begin position="175"/>
        <end position="197"/>
    </location>
</feature>
<evidence type="ECO:0000313" key="9">
    <source>
        <dbReference type="EMBL" id="NDJ92677.1"/>
    </source>
</evidence>
<dbReference type="GO" id="GO:0046964">
    <property type="term" value="F:3'-phosphoadenosine 5'-phosphosulfate transmembrane transporter activity"/>
    <property type="evidence" value="ECO:0007669"/>
    <property type="project" value="TreeGrafter"/>
</dbReference>
<comment type="subcellular location">
    <subcellularLocation>
        <location evidence="1">Membrane</location>
        <topology evidence="1">Multi-pass membrane protein</topology>
    </subcellularLocation>
</comment>
<dbReference type="InterPro" id="IPR013657">
    <property type="entry name" value="SCL35B1-4/HUT1"/>
</dbReference>
<evidence type="ECO:0000256" key="2">
    <source>
        <dbReference type="ARBA" id="ARBA00010694"/>
    </source>
</evidence>
<name>A0A6G3MF91_HENSL</name>
<dbReference type="GO" id="GO:0005789">
    <property type="term" value="C:endoplasmic reticulum membrane"/>
    <property type="evidence" value="ECO:0007669"/>
    <property type="project" value="TreeGrafter"/>
</dbReference>
<evidence type="ECO:0000256" key="6">
    <source>
        <dbReference type="ARBA" id="ARBA00023136"/>
    </source>
</evidence>
<proteinExistence type="inferred from homology"/>
<comment type="similarity">
    <text evidence="2">Belongs to the nucleotide-sugar transporter family. SLC35B subfamily.</text>
</comment>
<feature type="transmembrane region" description="Helical" evidence="8">
    <location>
        <begin position="209"/>
        <end position="231"/>
    </location>
</feature>
<dbReference type="SUPFAM" id="SSF103481">
    <property type="entry name" value="Multidrug resistance efflux transporter EmrE"/>
    <property type="match status" value="1"/>
</dbReference>
<keyword evidence="6 8" id="KW-0472">Membrane</keyword>
<sequence>MYFDFYRHFITIFGRKIESMNKNVYFSFCVFNVLFFHTMAGLVQEALYSKSYMKNHGLFLSAIFFFFNFVFSFSQLNVTKKLNLKNTKKSWKPLSVLGLLLAGSIGLSNYSFRYLTFTTQVMVKCCKPVMVLIGSCLIQKRQFTIKKISACICITLGVAWFSILDSKFSRTSQYIGILLIFTALLIDAISPNIHEILLKDHNLTMLETLMFPSLIGLFSLITIDCLISDFIPAFENLLKVISRIVFHCRILLKFYH</sequence>
<dbReference type="AlphaFoldDB" id="A0A6G3MF91"/>
<keyword evidence="3" id="KW-0813">Transport</keyword>